<name>E1U694_9VIRU</name>
<feature type="non-terminal residue" evidence="1">
    <location>
        <position position="176"/>
    </location>
</feature>
<dbReference type="EMBL" id="FJ641909">
    <property type="protein sequence ID" value="ACR50676.1"/>
    <property type="molecule type" value="Genomic_DNA"/>
</dbReference>
<reference evidence="1" key="1">
    <citation type="journal article" date="2009" name="Dis. Aquat. Organ.">
        <title>Phylogenetic relationships in the family Alloherpesviridae.</title>
        <authorList>
            <person name="Waltzek T.B."/>
            <person name="Kelley G.O."/>
            <person name="Alfaro M.E."/>
            <person name="Kurobe T."/>
            <person name="Davison A.J."/>
            <person name="Hedrick R.P."/>
        </authorList>
    </citation>
    <scope>NUCLEOTIDE SEQUENCE</scope>
    <source>
        <strain evidence="1">YTV</strain>
    </source>
</reference>
<sequence length="176" mass="18792">ATRGQTPDFILVDEAAFVNLTSITSLIPLMLVAGRKQIHISSHVAKSWMNNVGDIIDEATGEPAFHVISQKFKCAAHMHLPSLTCPCEAVYCPSHIDMNPATQALLSCVAPGGEMEITGGTGDLGDLVSETITPFTTETIHKIMNNVVDITDPKTEVSSFYIAIDPTYSSGSLSSL</sequence>
<proteinExistence type="predicted"/>
<accession>E1U694</accession>
<feature type="non-terminal residue" evidence="1">
    <location>
        <position position="1"/>
    </location>
</feature>
<protein>
    <submittedName>
        <fullName evidence="1">Terminase</fullName>
    </submittedName>
</protein>
<organism evidence="1">
    <name type="scientific">Salmonid herpesvirus 2</name>
    <dbReference type="NCBI Taxonomy" id="31771"/>
    <lineage>
        <taxon>Viruses</taxon>
        <taxon>Duplodnaviria</taxon>
        <taxon>Heunggongvirae</taxon>
        <taxon>Peploviricota</taxon>
        <taxon>Herviviricetes</taxon>
        <taxon>Herpesvirales</taxon>
        <taxon>Alloherpesviridae</taxon>
        <taxon>Salmovirus</taxon>
        <taxon>Salmovirus salmonidallo2</taxon>
    </lineage>
</organism>
<evidence type="ECO:0000313" key="1">
    <source>
        <dbReference type="EMBL" id="ACR50676.1"/>
    </source>
</evidence>